<organism evidence="2 3">
    <name type="scientific">Ottowia beijingensis</name>
    <dbReference type="NCBI Taxonomy" id="1207057"/>
    <lineage>
        <taxon>Bacteria</taxon>
        <taxon>Pseudomonadati</taxon>
        <taxon>Pseudomonadota</taxon>
        <taxon>Betaproteobacteria</taxon>
        <taxon>Burkholderiales</taxon>
        <taxon>Comamonadaceae</taxon>
        <taxon>Ottowia</taxon>
    </lineage>
</organism>
<dbReference type="RefSeq" id="WP_180550007.1">
    <property type="nucleotide sequence ID" value="NZ_JACCKX010000001.1"/>
</dbReference>
<proteinExistence type="predicted"/>
<evidence type="ECO:0000313" key="3">
    <source>
        <dbReference type="Proteomes" id="UP000589716"/>
    </source>
</evidence>
<evidence type="ECO:0000313" key="2">
    <source>
        <dbReference type="EMBL" id="NZA01546.1"/>
    </source>
</evidence>
<evidence type="ECO:0000256" key="1">
    <source>
        <dbReference type="ARBA" id="ARBA00023186"/>
    </source>
</evidence>
<accession>A0A853IM94</accession>
<keyword evidence="3" id="KW-1185">Reference proteome</keyword>
<dbReference type="EMBL" id="JACCKX010000001">
    <property type="protein sequence ID" value="NZA01546.1"/>
    <property type="molecule type" value="Genomic_DNA"/>
</dbReference>
<dbReference type="Gene3D" id="1.10.3480.10">
    <property type="entry name" value="TorD-like"/>
    <property type="match status" value="1"/>
</dbReference>
<dbReference type="PANTHER" id="PTHR34227:SF1">
    <property type="entry name" value="DIMETHYL SULFOXIDE REDUCTASE CHAPERONE-RELATED"/>
    <property type="match status" value="1"/>
</dbReference>
<reference evidence="2 3" key="1">
    <citation type="submission" date="2020-07" db="EMBL/GenBank/DDBJ databases">
        <authorList>
            <person name="Maaloum M."/>
        </authorList>
    </citation>
    <scope>NUCLEOTIDE SEQUENCE [LARGE SCALE GENOMIC DNA]</scope>
    <source>
        <strain evidence="2 3">GCS-AN-3</strain>
    </source>
</reference>
<dbReference type="Proteomes" id="UP000589716">
    <property type="component" value="Unassembled WGS sequence"/>
</dbReference>
<gene>
    <name evidence="2" type="ORF">H0I39_06805</name>
</gene>
<keyword evidence="1" id="KW-0143">Chaperone</keyword>
<comment type="caution">
    <text evidence="2">The sequence shown here is derived from an EMBL/GenBank/DDBJ whole genome shotgun (WGS) entry which is preliminary data.</text>
</comment>
<dbReference type="PANTHER" id="PTHR34227">
    <property type="entry name" value="CHAPERONE PROTEIN YCDY"/>
    <property type="match status" value="1"/>
</dbReference>
<dbReference type="AlphaFoldDB" id="A0A853IM94"/>
<dbReference type="InterPro" id="IPR050289">
    <property type="entry name" value="TorD/DmsD_chaperones"/>
</dbReference>
<dbReference type="Pfam" id="PF02613">
    <property type="entry name" value="Nitrate_red_del"/>
    <property type="match status" value="1"/>
</dbReference>
<dbReference type="InterPro" id="IPR036411">
    <property type="entry name" value="TorD-like_sf"/>
</dbReference>
<dbReference type="InterPro" id="IPR020945">
    <property type="entry name" value="DMSO/NO3_reduct_chaperone"/>
</dbReference>
<dbReference type="SUPFAM" id="SSF89155">
    <property type="entry name" value="TorD-like"/>
    <property type="match status" value="1"/>
</dbReference>
<protein>
    <submittedName>
        <fullName evidence="2">Molecular chaperone TorD family protein</fullName>
    </submittedName>
</protein>
<name>A0A853IM94_9BURK</name>
<sequence>MAAEAPAAQAMSAALSALAEQRRARQDDMALPASSVDELAADYAAIYLTHALRASPHESVWRDDDHLMLQGPTFAVRAFYRRHGVQVPDWRARADDHISHELDFVALLLERGNEREAARFLKTHLLAWLPDFARRVAQRAATPFYAALAALTLAACEGCQQRLPTVAVLPQPVVEGPRPGGCGG</sequence>